<dbReference type="EMBL" id="JABANM010026907">
    <property type="protein sequence ID" value="KAF4712207.1"/>
    <property type="molecule type" value="Genomic_DNA"/>
</dbReference>
<dbReference type="GO" id="GO:1904263">
    <property type="term" value="P:positive regulation of TORC1 signaling"/>
    <property type="evidence" value="ECO:0007669"/>
    <property type="project" value="TreeGrafter"/>
</dbReference>
<dbReference type="Pfam" id="PF17034">
    <property type="entry name" value="zinc_ribbon_16"/>
    <property type="match status" value="1"/>
</dbReference>
<evidence type="ECO:0000256" key="1">
    <source>
        <dbReference type="SAM" id="Coils"/>
    </source>
</evidence>
<feature type="compositionally biased region" description="Basic and acidic residues" evidence="2">
    <location>
        <begin position="176"/>
        <end position="188"/>
    </location>
</feature>
<dbReference type="InterPro" id="IPR031488">
    <property type="entry name" value="Zn_ribbon_mio"/>
</dbReference>
<dbReference type="PANTHER" id="PTHR16453:SF9">
    <property type="entry name" value="GATOR COMPLEX PROTEIN MIOS"/>
    <property type="match status" value="1"/>
</dbReference>
<dbReference type="GO" id="GO:0034198">
    <property type="term" value="P:cellular response to amino acid starvation"/>
    <property type="evidence" value="ECO:0007669"/>
    <property type="project" value="TreeGrafter"/>
</dbReference>
<name>A0A7J6QV98_PEROL</name>
<evidence type="ECO:0000259" key="3">
    <source>
        <dbReference type="Pfam" id="PF17034"/>
    </source>
</evidence>
<feature type="compositionally biased region" description="Pro residues" evidence="2">
    <location>
        <begin position="191"/>
        <end position="202"/>
    </location>
</feature>
<evidence type="ECO:0000313" key="4">
    <source>
        <dbReference type="EMBL" id="KAF4712207.1"/>
    </source>
</evidence>
<evidence type="ECO:0000256" key="2">
    <source>
        <dbReference type="SAM" id="MobiDB-lite"/>
    </source>
</evidence>
<protein>
    <recommendedName>
        <fullName evidence="3">GATOR2 complex protein MIO zinc-ribbon like domain-containing protein</fullName>
    </recommendedName>
</protein>
<feature type="domain" description="GATOR2 complex protein MIO zinc-ribbon like" evidence="3">
    <location>
        <begin position="750"/>
        <end position="826"/>
    </location>
</feature>
<dbReference type="CDD" id="cd16691">
    <property type="entry name" value="mRING-H2-C3H3C2_Mio"/>
    <property type="match status" value="1"/>
</dbReference>
<reference evidence="4 5" key="1">
    <citation type="submission" date="2020-04" db="EMBL/GenBank/DDBJ databases">
        <title>Perkinsus olseni comparative genomics.</title>
        <authorList>
            <person name="Bogema D.R."/>
        </authorList>
    </citation>
    <scope>NUCLEOTIDE SEQUENCE [LARGE SCALE GENOMIC DNA]</scope>
    <source>
        <strain evidence="4">ATCC PRA-205</strain>
    </source>
</reference>
<dbReference type="Proteomes" id="UP000574390">
    <property type="component" value="Unassembled WGS sequence"/>
</dbReference>
<dbReference type="GO" id="GO:0005737">
    <property type="term" value="C:cytoplasm"/>
    <property type="evidence" value="ECO:0007669"/>
    <property type="project" value="TreeGrafter"/>
</dbReference>
<keyword evidence="1" id="KW-0175">Coiled coil</keyword>
<accession>A0A7J6QV98</accession>
<feature type="region of interest" description="Disordered" evidence="2">
    <location>
        <begin position="176"/>
        <end position="212"/>
    </location>
</feature>
<sequence>MPADIVVVIVIFLTALGALHLLHKTAVMTFRTALDRLEKRLAKVQQEAKACSATAEGHQEKVVAQINERIEAVSSQLATLESQQSVVLRALTQVQQDHKSFQNDKAQIMIDLVEQRRTLQQYVTRMKEARKLKRKDVASVETEGRRGGKADRSNDRCKCLQMASLGQLCPYCKSLESDRSKPDNRVKQDPSGPPRRMPPKPAPTSSISDATRRCVKHERSMARWGLGNNLYVPLSSANEGAESVGLDVSKHMLESLVQWRSNIGRDRPLGTNEEQKDGLVSLLTSLISLQRSLAARLRASSASMDAQFFCCDSPDSARDSQPLTVLAPEGITALLLGGDEPYMEPRSPIATVSYFDSSQRSQALESIGYGPYPSTAAAEGGGDVEDSNEGAPVNTSAANSTTIEELWDKVLHDTLYLDIVGATNACNSLMVDPNADDYQVALSNRMGLVLTAVTSVTLEGVTCVQGRSGSFSISEFSLNTTSVEPGAPQINSEYLKIALTSCEAATAALENIASRARGYLYRIGDILLAAQVLTHVVKAGVAGASNSADTHAISEQFKVDLDTSLSRTEKSVDDAAGSKTPSPSILYRLAMALRYLWVGRVHELLESSLQSALSKGLLDSLLVCGGGDSHAAVFADIIKKYTEATHGDIQSVALIFCHVPLLASSAHTRSLSDGIVNQYFSMLNRWRLWSLRSELEQYRQLNSPTGYAPPQQIVCCYYCGGNLTGQPSRGQQGMSSLIMDNTRDPFTWRCPYARCHKPVPNCALCLMPITIVNQGARKRNAAHRLPLNEWVTWCSTCHHGGHLKHVTEWFAHHDECPVAGCGCCCNSIDAHDSDG</sequence>
<dbReference type="InterPro" id="IPR037593">
    <property type="entry name" value="MIOS/Sea4"/>
</dbReference>
<feature type="region of interest" description="Disordered" evidence="2">
    <location>
        <begin position="375"/>
        <end position="397"/>
    </location>
</feature>
<feature type="region of interest" description="Disordered" evidence="2">
    <location>
        <begin position="132"/>
        <end position="154"/>
    </location>
</feature>
<evidence type="ECO:0000313" key="5">
    <source>
        <dbReference type="Proteomes" id="UP000574390"/>
    </source>
</evidence>
<dbReference type="AlphaFoldDB" id="A0A7J6QV98"/>
<proteinExistence type="predicted"/>
<feature type="coiled-coil region" evidence="1">
    <location>
        <begin position="27"/>
        <end position="83"/>
    </location>
</feature>
<organism evidence="4 5">
    <name type="scientific">Perkinsus olseni</name>
    <name type="common">Perkinsus atlanticus</name>
    <dbReference type="NCBI Taxonomy" id="32597"/>
    <lineage>
        <taxon>Eukaryota</taxon>
        <taxon>Sar</taxon>
        <taxon>Alveolata</taxon>
        <taxon>Perkinsozoa</taxon>
        <taxon>Perkinsea</taxon>
        <taxon>Perkinsida</taxon>
        <taxon>Perkinsidae</taxon>
        <taxon>Perkinsus</taxon>
    </lineage>
</organism>
<comment type="caution">
    <text evidence="4">The sequence shown here is derived from an EMBL/GenBank/DDBJ whole genome shotgun (WGS) entry which is preliminary data.</text>
</comment>
<dbReference type="PANTHER" id="PTHR16453">
    <property type="entry name" value="WD40 DOMAIN-CONTAINING PROTEIN MIO FAMILY MEMBER"/>
    <property type="match status" value="1"/>
</dbReference>
<gene>
    <name evidence="4" type="ORF">FOZ62_021092</name>
</gene>